<dbReference type="EMBL" id="JAFEUP010000008">
    <property type="protein sequence ID" value="MBM7063415.1"/>
    <property type="molecule type" value="Genomic_DNA"/>
</dbReference>
<evidence type="ECO:0000313" key="3">
    <source>
        <dbReference type="EMBL" id="MBM7063415.1"/>
    </source>
</evidence>
<feature type="chain" id="PRO_5046070693" evidence="1">
    <location>
        <begin position="28"/>
        <end position="1059"/>
    </location>
</feature>
<reference evidence="3 4" key="1">
    <citation type="submission" date="2021-02" db="EMBL/GenBank/DDBJ databases">
        <authorList>
            <person name="Lee D.-H."/>
        </authorList>
    </citation>
    <scope>NUCLEOTIDE SEQUENCE [LARGE SCALE GENOMIC DNA]</scope>
    <source>
        <strain evidence="3 4">UL073</strain>
    </source>
</reference>
<dbReference type="PROSITE" id="PS51208">
    <property type="entry name" value="AUTOTRANSPORTER"/>
    <property type="match status" value="1"/>
</dbReference>
<dbReference type="RefSeq" id="WP_205350616.1">
    <property type="nucleotide sequence ID" value="NZ_JAFEUP010000008.1"/>
</dbReference>
<dbReference type="Proteomes" id="UP000717995">
    <property type="component" value="Unassembled WGS sequence"/>
</dbReference>
<dbReference type="Gene3D" id="2.40.128.130">
    <property type="entry name" value="Autotransporter beta-domain"/>
    <property type="match status" value="1"/>
</dbReference>
<dbReference type="SUPFAM" id="SSF103515">
    <property type="entry name" value="Autotransporter"/>
    <property type="match status" value="1"/>
</dbReference>
<dbReference type="Pfam" id="PF03797">
    <property type="entry name" value="Autotransporter"/>
    <property type="match status" value="1"/>
</dbReference>
<dbReference type="InterPro" id="IPR005546">
    <property type="entry name" value="Autotransporte_beta"/>
</dbReference>
<feature type="signal peptide" evidence="1">
    <location>
        <begin position="1"/>
        <end position="27"/>
    </location>
</feature>
<feature type="domain" description="Autotransporter" evidence="2">
    <location>
        <begin position="782"/>
        <end position="1059"/>
    </location>
</feature>
<dbReference type="SMART" id="SM00869">
    <property type="entry name" value="Autotransporter"/>
    <property type="match status" value="1"/>
</dbReference>
<dbReference type="InterPro" id="IPR036709">
    <property type="entry name" value="Autotransporte_beta_dom_sf"/>
</dbReference>
<evidence type="ECO:0000259" key="2">
    <source>
        <dbReference type="PROSITE" id="PS51208"/>
    </source>
</evidence>
<keyword evidence="1" id="KW-0732">Signal</keyword>
<organism evidence="3 4">
    <name type="scientific">Zestomonas insulae</name>
    <dbReference type="NCBI Taxonomy" id="2809017"/>
    <lineage>
        <taxon>Bacteria</taxon>
        <taxon>Pseudomonadati</taxon>
        <taxon>Pseudomonadota</taxon>
        <taxon>Gammaproteobacteria</taxon>
        <taxon>Pseudomonadales</taxon>
        <taxon>Pseudomonadaceae</taxon>
        <taxon>Zestomonas</taxon>
    </lineage>
</organism>
<keyword evidence="4" id="KW-1185">Reference proteome</keyword>
<accession>A0ABS2IK20</accession>
<gene>
    <name evidence="3" type="ORF">JQX08_22065</name>
</gene>
<dbReference type="NCBIfam" id="TIGR01414">
    <property type="entry name" value="autotrans_barl"/>
    <property type="match status" value="1"/>
</dbReference>
<comment type="caution">
    <text evidence="3">The sequence shown here is derived from an EMBL/GenBank/DDBJ whole genome shotgun (WGS) entry which is preliminary data.</text>
</comment>
<evidence type="ECO:0000313" key="4">
    <source>
        <dbReference type="Proteomes" id="UP000717995"/>
    </source>
</evidence>
<name>A0ABS2IK20_9GAMM</name>
<proteinExistence type="predicted"/>
<evidence type="ECO:0000256" key="1">
    <source>
        <dbReference type="SAM" id="SignalP"/>
    </source>
</evidence>
<dbReference type="InterPro" id="IPR006315">
    <property type="entry name" value="OM_autotransptr_brl_dom"/>
</dbReference>
<protein>
    <submittedName>
        <fullName evidence="3">Autotransporter domain-containing protein</fullName>
    </submittedName>
</protein>
<sequence>MPSPTRLFRPLPLVLALQAALAGPALAASFSVAPGASDSSAKTLANGDSGSIGAGASLTVGSNAPSIDITATSGTVTITNAGSLGNSNTGDKARAIDNNKDGASIVINNDGSISTAFNDAIRLNKSNSSLILNNNGSIIVTGSGTAGGQAVDLKGADGSGSKVINNGSASNANALIQSNNDDALRPGSNTTINNYGRIVSNGLVNTKCPDYLASCATADNGAKAPSAADAIDSDYAFTLNNWGTIEGPRHAVSSAVGLTVTNNEDGVIIGRNGSGVGSDGTGTVTNYGLISGRYAGAGNVYDHFRDHSTTVNNGDGDGVDIDGMATIVNYGRIEGLGAGGVDSGNMPNGAEGIAAGGGSITNHAGAAIFGQSAGILIDDGANGTVLAAGRGTASAVGGAASIDNAGSIIGADKAAIGLVGDFADSLINRAGGLIQGGSQTVRVDQLGSSTAAAAVQMGAGNDQLFNAGTIEGRNGLAVDLGSGDDLLVLGSGSRFIGSVNGGSGRDVVQLDDSHGGSFANSLGFERLEVRSGSWQLGSLDDFSEGGEVYSGATLINNGRLLGDLQVASGARYAGSGRIGGDLNLASGATLGFAVSPSGAQAPIQVGGQAQLGGAQLQINATPGEYPWQSQYRVLQAAGGISGEFATVRSDLAFLTPTLSYSANSVELQLTRNQVQFSDAANSANGRQVGSSLSALGSDSPLYGALVGSNLSAAGNALEQLAASANASLASAVLGSSAQVGGSMLAALQSPSTGAGLQTALLGGEAPLLAATGMPDGVRHLNDSQAQGRLWLQGLGSHGSAEGADGSSDLDQNTGGALLGSDWALDEAWRLGVLGGYSHSELQAGSGFDGSLDSLHLGIYALRQSGALALRLGAAYSRHDGESKRQVAFGGFSERLKGDYDADSQQAFAELGYALGSGNLSLEPFANLGYQRYSRDAYAEQGGAAALRVDAQEQDNLSSTFGLRLARLDTLGNGIAFTPRLNLAWRHTFGDVDSRTRQAFLSGGSAFSVEGSALDRNSLLLGVGADFRLSATQQVGLGYSGELGENAQNHALLASWQLAF</sequence>